<gene>
    <name evidence="2" type="ORF">L0668_12440</name>
</gene>
<sequence length="306" mass="35604">MLSRVAETLYWMARNVERAENIARLVNVNNLLLMDLPKGVSPGWEPLIHIIGSHENYLEHYSDFTEKNVLTYMTIDKNNPSSLLNSLSAARENTRTVREVVPRQVWESINSLYLYVKEHDVELINKRHRYRHLSHVIDSALMVFGILDATISHNEGFTFIRFGSLLERADMTTRIMDVRSATMRDMPEDLPFENIQWMSVLRSLSAYQMYRQEMGIRIKAENILEFMLLSKAFPRAITFCLNELKGLVSTLPNNTEMLKHIDHSIDDLHKQDIDALKGKVLHEYIDELQIDLADIHSELAKQYFLV</sequence>
<organism evidence="2 3">
    <name type="scientific">Paraglaciecola algarum</name>
    <dbReference type="NCBI Taxonomy" id="3050085"/>
    <lineage>
        <taxon>Bacteria</taxon>
        <taxon>Pseudomonadati</taxon>
        <taxon>Pseudomonadota</taxon>
        <taxon>Gammaproteobacteria</taxon>
        <taxon>Alteromonadales</taxon>
        <taxon>Alteromonadaceae</taxon>
        <taxon>Paraglaciecola</taxon>
    </lineage>
</organism>
<reference evidence="2 3" key="1">
    <citation type="submission" date="2022-01" db="EMBL/GenBank/DDBJ databases">
        <title>Paraglaciecola sp. G1-23.</title>
        <authorList>
            <person name="Jin M.S."/>
            <person name="Han D.M."/>
            <person name="Kim H.M."/>
            <person name="Jeon C.O."/>
        </authorList>
    </citation>
    <scope>NUCLEOTIDE SEQUENCE [LARGE SCALE GENOMIC DNA]</scope>
    <source>
        <strain evidence="2 3">G1-23</strain>
    </source>
</reference>
<dbReference type="PANTHER" id="PTHR34595:SF7">
    <property type="entry name" value="SLL1039 PROTEIN"/>
    <property type="match status" value="1"/>
</dbReference>
<feature type="domain" description="DUF403" evidence="1">
    <location>
        <begin position="1"/>
        <end position="304"/>
    </location>
</feature>
<protein>
    <submittedName>
        <fullName evidence="2">Alpha-E domain-containing protein</fullName>
    </submittedName>
</protein>
<evidence type="ECO:0000259" key="1">
    <source>
        <dbReference type="Pfam" id="PF04168"/>
    </source>
</evidence>
<keyword evidence="3" id="KW-1185">Reference proteome</keyword>
<dbReference type="PANTHER" id="PTHR34595">
    <property type="entry name" value="BLR5612 PROTEIN"/>
    <property type="match status" value="1"/>
</dbReference>
<accession>A0ABS9D7R2</accession>
<comment type="caution">
    <text evidence="2">The sequence shown here is derived from an EMBL/GenBank/DDBJ whole genome shotgun (WGS) entry which is preliminary data.</text>
</comment>
<dbReference type="InterPro" id="IPR007296">
    <property type="entry name" value="DUF403"/>
</dbReference>
<proteinExistence type="predicted"/>
<dbReference type="EMBL" id="JAKGAS010000006">
    <property type="protein sequence ID" value="MCF2948921.1"/>
    <property type="molecule type" value="Genomic_DNA"/>
</dbReference>
<evidence type="ECO:0000313" key="3">
    <source>
        <dbReference type="Proteomes" id="UP001521137"/>
    </source>
</evidence>
<dbReference type="RefSeq" id="WP_235312960.1">
    <property type="nucleotide sequence ID" value="NZ_JAKGAS010000006.1"/>
</dbReference>
<dbReference type="Proteomes" id="UP001521137">
    <property type="component" value="Unassembled WGS sequence"/>
</dbReference>
<name>A0ABS9D7R2_9ALTE</name>
<dbReference type="Pfam" id="PF04168">
    <property type="entry name" value="Alpha-E"/>
    <property type="match status" value="1"/>
</dbReference>
<evidence type="ECO:0000313" key="2">
    <source>
        <dbReference type="EMBL" id="MCF2948921.1"/>
    </source>
</evidence>
<dbReference type="InterPro" id="IPR051680">
    <property type="entry name" value="ATP-dep_Glu-Cys_Ligase-2"/>
</dbReference>